<protein>
    <submittedName>
        <fullName evidence="1">DUF885 domain-containing protein</fullName>
    </submittedName>
</protein>
<evidence type="ECO:0000313" key="2">
    <source>
        <dbReference type="Proteomes" id="UP001432062"/>
    </source>
</evidence>
<dbReference type="RefSeq" id="WP_329409782.1">
    <property type="nucleotide sequence ID" value="NZ_CP109441.1"/>
</dbReference>
<dbReference type="PANTHER" id="PTHR33361">
    <property type="entry name" value="GLR0591 PROTEIN"/>
    <property type="match status" value="1"/>
</dbReference>
<accession>A0ABZ1YSW7</accession>
<dbReference type="Pfam" id="PF05960">
    <property type="entry name" value="DUF885"/>
    <property type="match status" value="1"/>
</dbReference>
<gene>
    <name evidence="1" type="ORF">OG563_45275</name>
</gene>
<organism evidence="1 2">
    <name type="scientific">Nocardia vinacea</name>
    <dbReference type="NCBI Taxonomy" id="96468"/>
    <lineage>
        <taxon>Bacteria</taxon>
        <taxon>Bacillati</taxon>
        <taxon>Actinomycetota</taxon>
        <taxon>Actinomycetes</taxon>
        <taxon>Mycobacteriales</taxon>
        <taxon>Nocardiaceae</taxon>
        <taxon>Nocardia</taxon>
    </lineage>
</organism>
<reference evidence="1" key="1">
    <citation type="submission" date="2022-10" db="EMBL/GenBank/DDBJ databases">
        <title>The complete genomes of actinobacterial strains from the NBC collection.</title>
        <authorList>
            <person name="Joergensen T.S."/>
            <person name="Alvarez Arevalo M."/>
            <person name="Sterndorff E.B."/>
            <person name="Faurdal D."/>
            <person name="Vuksanovic O."/>
            <person name="Mourched A.-S."/>
            <person name="Charusanti P."/>
            <person name="Shaw S."/>
            <person name="Blin K."/>
            <person name="Weber T."/>
        </authorList>
    </citation>
    <scope>NUCLEOTIDE SEQUENCE</scope>
    <source>
        <strain evidence="1">NBC_01482</strain>
    </source>
</reference>
<dbReference type="InterPro" id="IPR010281">
    <property type="entry name" value="DUF885"/>
</dbReference>
<dbReference type="PANTHER" id="PTHR33361:SF15">
    <property type="entry name" value="DUF885 FAMILY LIPOPROTEIN"/>
    <property type="match status" value="1"/>
</dbReference>
<evidence type="ECO:0000313" key="1">
    <source>
        <dbReference type="EMBL" id="WUV46198.1"/>
    </source>
</evidence>
<dbReference type="EMBL" id="CP109441">
    <property type="protein sequence ID" value="WUV46198.1"/>
    <property type="molecule type" value="Genomic_DNA"/>
</dbReference>
<name>A0ABZ1YSW7_9NOCA</name>
<proteinExistence type="predicted"/>
<sequence length="595" mass="66581">MITPADTTKPGARRKWLASSLVTLLFLVTFVQACSSPSRPPPASAGSGDDAFHKLAAEFLEFTYKQDPSNATFLGIHKYDDLIADRSAAAVQAEANSIKSFQARFNDVDAEELSLEAQLDLEQTKQTLDGMLLRKEVIRPWAKDPDTYSSGITNDAFVMISRTFAPPEQRLRSLTARLKLMPNALAEARKNLDNPPRVYTEIAIDQLDGNRHFFAVDVPAAFADVKDPPLLAEFSSANDAVVAALDDYKEWLQSDLLNRSNGSFAYGPDIYRKVLAADEMITTPLPDLLSIAEADLKRNQQAFAEAARKIDPTKTPTDVLAEAAKDYPPASELLAVTQSNLDSLEQFVRDKQIIELPLAPPARVVETPPFLRATLTASMDIPGPFETVATEAYFTMTLPDPTWSQEKQDDFMTQWYRPMISNASVHEVWPGHYVQFLYAKDYPSDIRKVITTPSNSEGWAHYCEQMMLDEGLHADDPRYRLAQIQDALRRDVRFIVGIKLHTQGMTIEQAQDMFLKQAYEPEPVAESETKRGTSDATYGYYTMGKLMILKLRDDYKAKIGDKYSLKDFHDAYIKLGPLPLPLIRKAMLGDIGSPF</sequence>
<dbReference type="Proteomes" id="UP001432062">
    <property type="component" value="Chromosome"/>
</dbReference>
<keyword evidence="2" id="KW-1185">Reference proteome</keyword>